<evidence type="ECO:0008006" key="3">
    <source>
        <dbReference type="Google" id="ProtNLM"/>
    </source>
</evidence>
<dbReference type="Proteomes" id="UP000499080">
    <property type="component" value="Unassembled WGS sequence"/>
</dbReference>
<reference evidence="1 2" key="1">
    <citation type="journal article" date="2019" name="Sci. Rep.">
        <title>Orb-weaving spider Araneus ventricosus genome elucidates the spidroin gene catalogue.</title>
        <authorList>
            <person name="Kono N."/>
            <person name="Nakamura H."/>
            <person name="Ohtoshi R."/>
            <person name="Moran D.A.P."/>
            <person name="Shinohara A."/>
            <person name="Yoshida Y."/>
            <person name="Fujiwara M."/>
            <person name="Mori M."/>
            <person name="Tomita M."/>
            <person name="Arakawa K."/>
        </authorList>
    </citation>
    <scope>NUCLEOTIDE SEQUENCE [LARGE SCALE GENOMIC DNA]</scope>
</reference>
<name>A0A4Y2W5X5_ARAVE</name>
<gene>
    <name evidence="1" type="ORF">AVEN_21424_1</name>
</gene>
<dbReference type="InterPro" id="IPR012337">
    <property type="entry name" value="RNaseH-like_sf"/>
</dbReference>
<comment type="caution">
    <text evidence="1">The sequence shown here is derived from an EMBL/GenBank/DDBJ whole genome shotgun (WGS) entry which is preliminary data.</text>
</comment>
<protein>
    <recommendedName>
        <fullName evidence="3">DUF4371 domain-containing protein</fullName>
    </recommendedName>
</protein>
<organism evidence="1 2">
    <name type="scientific">Araneus ventricosus</name>
    <name type="common">Orbweaver spider</name>
    <name type="synonym">Epeira ventricosa</name>
    <dbReference type="NCBI Taxonomy" id="182803"/>
    <lineage>
        <taxon>Eukaryota</taxon>
        <taxon>Metazoa</taxon>
        <taxon>Ecdysozoa</taxon>
        <taxon>Arthropoda</taxon>
        <taxon>Chelicerata</taxon>
        <taxon>Arachnida</taxon>
        <taxon>Araneae</taxon>
        <taxon>Araneomorphae</taxon>
        <taxon>Entelegynae</taxon>
        <taxon>Araneoidea</taxon>
        <taxon>Araneidae</taxon>
        <taxon>Araneus</taxon>
    </lineage>
</organism>
<dbReference type="PANTHER" id="PTHR37162">
    <property type="entry name" value="HAT FAMILY DIMERISATION DOMAINCONTAINING PROTEIN-RELATED"/>
    <property type="match status" value="1"/>
</dbReference>
<dbReference type="PANTHER" id="PTHR37162:SF10">
    <property type="entry name" value="DUF4371 DOMAIN-CONTAINING PROTEIN"/>
    <property type="match status" value="1"/>
</dbReference>
<keyword evidence="2" id="KW-1185">Reference proteome</keyword>
<proteinExistence type="predicted"/>
<dbReference type="AlphaFoldDB" id="A0A4Y2W5X5"/>
<sequence length="177" mass="19760">MGKTEKNAIISTLKKVPFSIAIDGRNKGVFKLYPLVVTFHKEETQKIESSLLSGSALERDSTGVNIASLILNELKSNNIPLENCLALSADNAPVMIEKKFAVASILSTDIKHLIFIGCPCHLFDLAAEKCTSCSPTSIEDFLNDIYFYLEKSSKRKEKLKMFQSMYDAGRRKLLKHV</sequence>
<dbReference type="OrthoDB" id="6512844at2759"/>
<accession>A0A4Y2W5X5</accession>
<dbReference type="EMBL" id="BGPR01055705">
    <property type="protein sequence ID" value="GBO32261.1"/>
    <property type="molecule type" value="Genomic_DNA"/>
</dbReference>
<dbReference type="SUPFAM" id="SSF53098">
    <property type="entry name" value="Ribonuclease H-like"/>
    <property type="match status" value="1"/>
</dbReference>
<evidence type="ECO:0000313" key="1">
    <source>
        <dbReference type="EMBL" id="GBO32261.1"/>
    </source>
</evidence>
<evidence type="ECO:0000313" key="2">
    <source>
        <dbReference type="Proteomes" id="UP000499080"/>
    </source>
</evidence>